<reference evidence="3" key="3">
    <citation type="journal article" date="2022" name="bioRxiv">
        <title>A global pangenome for the wheat fungal pathogen Pyrenophora tritici-repentis and prediction of effector protein structural homology.</title>
        <authorList>
            <person name="Moolhuijzen P."/>
            <person name="See P.T."/>
            <person name="Shi G."/>
            <person name="Powell H.R."/>
            <person name="Cockram J."/>
            <person name="Jorgensen L.N."/>
            <person name="Benslimane H."/>
            <person name="Strelkov S.E."/>
            <person name="Turner J."/>
            <person name="Liu Z."/>
            <person name="Moffat C.S."/>
        </authorList>
    </citation>
    <scope>NUCLEOTIDE SEQUENCE</scope>
    <source>
        <strain evidence="3">86-124</strain>
    </source>
</reference>
<name>A0A2W1DB11_9PLEO</name>
<dbReference type="EMBL" id="NRDI02000009">
    <property type="protein sequence ID" value="KAI1513631.1"/>
    <property type="molecule type" value="Genomic_DNA"/>
</dbReference>
<organism evidence="2 4">
    <name type="scientific">Pyrenophora tritici-repentis</name>
    <dbReference type="NCBI Taxonomy" id="45151"/>
    <lineage>
        <taxon>Eukaryota</taxon>
        <taxon>Fungi</taxon>
        <taxon>Dikarya</taxon>
        <taxon>Ascomycota</taxon>
        <taxon>Pezizomycotina</taxon>
        <taxon>Dothideomycetes</taxon>
        <taxon>Pleosporomycetidae</taxon>
        <taxon>Pleosporales</taxon>
        <taxon>Pleosporineae</taxon>
        <taxon>Pleosporaceae</taxon>
        <taxon>Pyrenophora</taxon>
    </lineage>
</organism>
<dbReference type="OrthoDB" id="3629846at2759"/>
<dbReference type="AlphaFoldDB" id="A0A2W1DB11"/>
<evidence type="ECO:0000313" key="4">
    <source>
        <dbReference type="Proteomes" id="UP000245464"/>
    </source>
</evidence>
<gene>
    <name evidence="3" type="ORF">Ptr86124_007533</name>
    <name evidence="2" type="ORF">PtrM4_019420</name>
</gene>
<dbReference type="Proteomes" id="UP000245464">
    <property type="component" value="Chromosome 1"/>
</dbReference>
<reference evidence="3" key="2">
    <citation type="submission" date="2021-05" db="EMBL/GenBank/DDBJ databases">
        <authorList>
            <person name="Moolhuijzen P.M."/>
            <person name="Moffat C.S."/>
        </authorList>
    </citation>
    <scope>NUCLEOTIDE SEQUENCE</scope>
    <source>
        <strain evidence="3">86-124</strain>
    </source>
</reference>
<dbReference type="EMBL" id="NQIK02000001">
    <property type="protein sequence ID" value="KAF7577702.1"/>
    <property type="molecule type" value="Genomic_DNA"/>
</dbReference>
<sequence>MRTTTFLQATLFALSSLAQDDSPSLPTIGTLKPGIGNTPEALQVSENVGRYPDDTELVTFSRTYNGTQEEWSWRINVTNVPVPNEINQLGMKGADSSEGHQVVNVQWQLGWPNDKNTSLQQYLVEKNMKASFGAMISNKPINITKKYENDDNGDCMPLLGEQCVQSLTESASKGDDIQFQGLEGCADSLELQGDGEVQSGTSWVIDPAGHMYSNSSDTSTLLYHNDTLLYRTSDIAPNSTQHAQALRAVQIFVMGFKYADGLPDGTSNATVLCRIVNRSTYGALETPPRSDAITTLRLSMGIVWGSVILSTLVSMWQ</sequence>
<feature type="signal peptide" evidence="1">
    <location>
        <begin position="1"/>
        <end position="18"/>
    </location>
</feature>
<evidence type="ECO:0000256" key="1">
    <source>
        <dbReference type="SAM" id="SignalP"/>
    </source>
</evidence>
<keyword evidence="1" id="KW-0732">Signal</keyword>
<feature type="chain" id="PRO_5042700833" evidence="1">
    <location>
        <begin position="19"/>
        <end position="317"/>
    </location>
</feature>
<proteinExistence type="predicted"/>
<comment type="caution">
    <text evidence="2">The sequence shown here is derived from an EMBL/GenBank/DDBJ whole genome shotgun (WGS) entry which is preliminary data.</text>
</comment>
<evidence type="ECO:0000313" key="5">
    <source>
        <dbReference type="Proteomes" id="UP000249757"/>
    </source>
</evidence>
<reference evidence="5" key="4">
    <citation type="journal article" date="2022" name="Microb. Genom.">
        <title>A global pangenome for the wheat fungal pathogen Pyrenophora tritici-repentis and prediction of effector protein structural homology.</title>
        <authorList>
            <person name="Moolhuijzen P.M."/>
            <person name="See P.T."/>
            <person name="Shi G."/>
            <person name="Powell H.R."/>
            <person name="Cockram J."/>
            <person name="Jorgensen L.N."/>
            <person name="Benslimane H."/>
            <person name="Strelkov S.E."/>
            <person name="Turner J."/>
            <person name="Liu Z."/>
            <person name="Moffat C.S."/>
        </authorList>
    </citation>
    <scope>NUCLEOTIDE SEQUENCE [LARGE SCALE GENOMIC DNA]</scope>
</reference>
<dbReference type="OMA" id="GEDEMAW"/>
<protein>
    <submittedName>
        <fullName evidence="2">Uncharacterized protein</fullName>
    </submittedName>
</protein>
<evidence type="ECO:0000313" key="2">
    <source>
        <dbReference type="EMBL" id="KAF7577702.1"/>
    </source>
</evidence>
<reference evidence="2" key="1">
    <citation type="journal article" date="2018" name="BMC Genomics">
        <title>Comparative genomics of the wheat fungal pathogen Pyrenophora tritici-repentis reveals chromosomal variations and genome plasticity.</title>
        <authorList>
            <person name="Moolhuijzen P."/>
            <person name="See P.T."/>
            <person name="Hane J.K."/>
            <person name="Shi G."/>
            <person name="Liu Z."/>
            <person name="Oliver R.P."/>
            <person name="Moffat C.S."/>
        </authorList>
    </citation>
    <scope>NUCLEOTIDE SEQUENCE [LARGE SCALE GENOMIC DNA]</scope>
    <source>
        <strain evidence="2">M4</strain>
    </source>
</reference>
<evidence type="ECO:0000313" key="3">
    <source>
        <dbReference type="EMBL" id="KAI1513631.1"/>
    </source>
</evidence>
<accession>A0A2W1DB11</accession>
<dbReference type="Proteomes" id="UP000249757">
    <property type="component" value="Unassembled WGS sequence"/>
</dbReference>
<keyword evidence="5" id="KW-1185">Reference proteome</keyword>